<evidence type="ECO:0000313" key="5">
    <source>
        <dbReference type="Proteomes" id="UP000324632"/>
    </source>
</evidence>
<dbReference type="GO" id="GO:0000177">
    <property type="term" value="C:cytoplasmic exosome (RNase complex)"/>
    <property type="evidence" value="ECO:0007669"/>
    <property type="project" value="TreeGrafter"/>
</dbReference>
<evidence type="ECO:0000313" key="4">
    <source>
        <dbReference type="EMBL" id="KAA0719621.1"/>
    </source>
</evidence>
<comment type="caution">
    <text evidence="4">The sequence shown here is derived from an EMBL/GenBank/DDBJ whole genome shotgun (WGS) entry which is preliminary data.</text>
</comment>
<accession>A0A5A9PEN8</accession>
<dbReference type="PANTHER" id="PTHR11953:SF0">
    <property type="entry name" value="EXOSOME COMPLEX COMPONENT RRP41"/>
    <property type="match status" value="1"/>
</dbReference>
<keyword evidence="5" id="KW-1185">Reference proteome</keyword>
<sequence>MAGLELLSDQGYRLDGRKAPELRKVQARMSVFAQADGSAYLEQGNTKALAVVYGPHESLTVSTAWPRSARRRGKTSTTVTQVQRDEPSLETDLRSGGSTQLYPRSQIDIYVKILQADGGNYSACVTPPLGSGGRWHPHADYVNTLADLCHVEGERRRHIAIIGSAATQWKHRPAADGRPSIHPGTTWTRSIEAAMTAC</sequence>
<gene>
    <name evidence="4" type="ORF">E1301_Tti024101</name>
</gene>
<proteinExistence type="inferred from homology"/>
<protein>
    <submittedName>
        <fullName evidence="4">Exosome complex component RRP41</fullName>
    </submittedName>
</protein>
<dbReference type="GO" id="GO:0000176">
    <property type="term" value="C:nuclear exosome (RNase complex)"/>
    <property type="evidence" value="ECO:0007669"/>
    <property type="project" value="TreeGrafter"/>
</dbReference>
<dbReference type="GO" id="GO:0071051">
    <property type="term" value="P:poly(A)-dependent snoRNA 3'-end processing"/>
    <property type="evidence" value="ECO:0007669"/>
    <property type="project" value="TreeGrafter"/>
</dbReference>
<dbReference type="AlphaFoldDB" id="A0A5A9PEN8"/>
<dbReference type="Gene3D" id="3.30.230.70">
    <property type="entry name" value="GHMP Kinase, N-terminal domain"/>
    <property type="match status" value="1"/>
</dbReference>
<dbReference type="InterPro" id="IPR020568">
    <property type="entry name" value="Ribosomal_Su5_D2-typ_SF"/>
</dbReference>
<dbReference type="Proteomes" id="UP000324632">
    <property type="component" value="Chromosome 7"/>
</dbReference>
<dbReference type="GO" id="GO:0071028">
    <property type="term" value="P:nuclear mRNA surveillance"/>
    <property type="evidence" value="ECO:0007669"/>
    <property type="project" value="TreeGrafter"/>
</dbReference>
<dbReference type="InterPro" id="IPR027408">
    <property type="entry name" value="PNPase/RNase_PH_dom_sf"/>
</dbReference>
<feature type="region of interest" description="Disordered" evidence="2">
    <location>
        <begin position="68"/>
        <end position="97"/>
    </location>
</feature>
<evidence type="ECO:0000256" key="2">
    <source>
        <dbReference type="SAM" id="MobiDB-lite"/>
    </source>
</evidence>
<dbReference type="GO" id="GO:0034475">
    <property type="term" value="P:U4 snRNA 3'-end processing"/>
    <property type="evidence" value="ECO:0007669"/>
    <property type="project" value="TreeGrafter"/>
</dbReference>
<reference evidence="4 5" key="1">
    <citation type="journal article" date="2019" name="Mol. Ecol. Resour.">
        <title>Chromosome-level genome assembly of Triplophysa tibetana, a fish adapted to the harsh high-altitude environment of the Tibetan Plateau.</title>
        <authorList>
            <person name="Yang X."/>
            <person name="Liu H."/>
            <person name="Ma Z."/>
            <person name="Zou Y."/>
            <person name="Zou M."/>
            <person name="Mao Y."/>
            <person name="Li X."/>
            <person name="Wang H."/>
            <person name="Chen T."/>
            <person name="Wang W."/>
            <person name="Yang R."/>
        </authorList>
    </citation>
    <scope>NUCLEOTIDE SEQUENCE [LARGE SCALE GENOMIC DNA]</scope>
    <source>
        <strain evidence="4">TTIB1903HZAU</strain>
        <tissue evidence="4">Muscle</tissue>
    </source>
</reference>
<dbReference type="PANTHER" id="PTHR11953">
    <property type="entry name" value="EXOSOME COMPLEX COMPONENT"/>
    <property type="match status" value="1"/>
</dbReference>
<dbReference type="SUPFAM" id="SSF54211">
    <property type="entry name" value="Ribosomal protein S5 domain 2-like"/>
    <property type="match status" value="1"/>
</dbReference>
<dbReference type="GO" id="GO:0003723">
    <property type="term" value="F:RNA binding"/>
    <property type="evidence" value="ECO:0007669"/>
    <property type="project" value="TreeGrafter"/>
</dbReference>
<dbReference type="InterPro" id="IPR001247">
    <property type="entry name" value="ExoRNase_PH_dom1"/>
</dbReference>
<comment type="similarity">
    <text evidence="1">Belongs to the RNase PH family.</text>
</comment>
<dbReference type="GO" id="GO:0005730">
    <property type="term" value="C:nucleolus"/>
    <property type="evidence" value="ECO:0007669"/>
    <property type="project" value="TreeGrafter"/>
</dbReference>
<dbReference type="EMBL" id="SOYY01000007">
    <property type="protein sequence ID" value="KAA0719621.1"/>
    <property type="molecule type" value="Genomic_DNA"/>
</dbReference>
<evidence type="ECO:0000259" key="3">
    <source>
        <dbReference type="Pfam" id="PF01138"/>
    </source>
</evidence>
<feature type="domain" description="Exoribonuclease phosphorolytic" evidence="3">
    <location>
        <begin position="21"/>
        <end position="126"/>
    </location>
</feature>
<organism evidence="4 5">
    <name type="scientific">Triplophysa tibetana</name>
    <dbReference type="NCBI Taxonomy" id="1572043"/>
    <lineage>
        <taxon>Eukaryota</taxon>
        <taxon>Metazoa</taxon>
        <taxon>Chordata</taxon>
        <taxon>Craniata</taxon>
        <taxon>Vertebrata</taxon>
        <taxon>Euteleostomi</taxon>
        <taxon>Actinopterygii</taxon>
        <taxon>Neopterygii</taxon>
        <taxon>Teleostei</taxon>
        <taxon>Ostariophysi</taxon>
        <taxon>Cypriniformes</taxon>
        <taxon>Nemacheilidae</taxon>
        <taxon>Triplophysa</taxon>
    </lineage>
</organism>
<dbReference type="InterPro" id="IPR050080">
    <property type="entry name" value="RNase_PH"/>
</dbReference>
<evidence type="ECO:0000256" key="1">
    <source>
        <dbReference type="ARBA" id="ARBA00006678"/>
    </source>
</evidence>
<dbReference type="GO" id="GO:0016075">
    <property type="term" value="P:rRNA catabolic process"/>
    <property type="evidence" value="ECO:0007669"/>
    <property type="project" value="TreeGrafter"/>
</dbReference>
<dbReference type="Pfam" id="PF01138">
    <property type="entry name" value="RNase_PH"/>
    <property type="match status" value="1"/>
</dbReference>
<name>A0A5A9PEN8_9TELE</name>
<feature type="compositionally biased region" description="Basic and acidic residues" evidence="2">
    <location>
        <begin position="83"/>
        <end position="93"/>
    </location>
</feature>